<evidence type="ECO:0000313" key="9">
    <source>
        <dbReference type="RefSeq" id="XP_038974729.1"/>
    </source>
</evidence>
<protein>
    <recommendedName>
        <fullName evidence="2">glutathione transferase</fullName>
        <ecNumber evidence="2">2.5.1.18</ecNumber>
    </recommendedName>
</protein>
<dbReference type="GO" id="GO:0009636">
    <property type="term" value="P:response to toxic substance"/>
    <property type="evidence" value="ECO:0007669"/>
    <property type="project" value="UniProtKB-ARBA"/>
</dbReference>
<dbReference type="SUPFAM" id="SSF47616">
    <property type="entry name" value="GST C-terminal domain-like"/>
    <property type="match status" value="1"/>
</dbReference>
<evidence type="ECO:0000256" key="5">
    <source>
        <dbReference type="SAM" id="Coils"/>
    </source>
</evidence>
<dbReference type="RefSeq" id="XP_038978709.1">
    <property type="nucleotide sequence ID" value="XM_039122781.1"/>
</dbReference>
<dbReference type="InterPro" id="IPR040079">
    <property type="entry name" value="Glutathione_S-Trfase"/>
</dbReference>
<dbReference type="KEGG" id="pda:103723505"/>
<evidence type="ECO:0000256" key="1">
    <source>
        <dbReference type="ARBA" id="ARBA00010128"/>
    </source>
</evidence>
<dbReference type="EC" id="2.5.1.18" evidence="2"/>
<dbReference type="GO" id="GO:0043295">
    <property type="term" value="F:glutathione binding"/>
    <property type="evidence" value="ECO:0007669"/>
    <property type="project" value="TreeGrafter"/>
</dbReference>
<name>A0A8B8ZTK5_PHODC</name>
<evidence type="ECO:0000256" key="4">
    <source>
        <dbReference type="ARBA" id="ARBA00047960"/>
    </source>
</evidence>
<dbReference type="CDD" id="cd03187">
    <property type="entry name" value="GST_C_Phi"/>
    <property type="match status" value="1"/>
</dbReference>
<evidence type="ECO:0000256" key="2">
    <source>
        <dbReference type="ARBA" id="ARBA00012452"/>
    </source>
</evidence>
<dbReference type="SFLD" id="SFLDS00019">
    <property type="entry name" value="Glutathione_Transferase_(cytos"/>
    <property type="match status" value="1"/>
</dbReference>
<dbReference type="InterPro" id="IPR010987">
    <property type="entry name" value="Glutathione-S-Trfase_C-like"/>
</dbReference>
<dbReference type="PANTHER" id="PTHR43900">
    <property type="entry name" value="GLUTATHIONE S-TRANSFERASE RHO"/>
    <property type="match status" value="1"/>
</dbReference>
<sequence length="247" mass="28130">MEGMSICIAAASSGGGLPWAGGLRRPPQSPKARAGTGPTWPEVARVLACLFEKDVEFQLIRPNNYKGLKRMPSLKGPRFKFRQGGEEGKMTLVDSRKICRRITEKYVDEGNKDLLGTGTLERASIERWLQTEARRFDPPSSALVLHLAFAPLMELEQDKEEIEQNKQKLNEVLDTYEKRLQETKFLAGDKFTLADLSHLPNAQFLASNDECRSLIRSRKMVSGWWDQISLRPSWQRVVEMQQEIRVI</sequence>
<dbReference type="Gene3D" id="1.20.1050.10">
    <property type="match status" value="1"/>
</dbReference>
<dbReference type="InterPro" id="IPR004046">
    <property type="entry name" value="GST_C"/>
</dbReference>
<evidence type="ECO:0000256" key="3">
    <source>
        <dbReference type="ARBA" id="ARBA00022679"/>
    </source>
</evidence>
<dbReference type="GO" id="GO:0004364">
    <property type="term" value="F:glutathione transferase activity"/>
    <property type="evidence" value="ECO:0007669"/>
    <property type="project" value="UniProtKB-EC"/>
</dbReference>
<dbReference type="Pfam" id="PF00043">
    <property type="entry name" value="GST_C"/>
    <property type="match status" value="1"/>
</dbReference>
<feature type="region of interest" description="Disordered" evidence="6">
    <location>
        <begin position="18"/>
        <end position="37"/>
    </location>
</feature>
<evidence type="ECO:0000256" key="6">
    <source>
        <dbReference type="SAM" id="MobiDB-lite"/>
    </source>
</evidence>
<dbReference type="OrthoDB" id="422574at2759"/>
<dbReference type="InterPro" id="IPR036282">
    <property type="entry name" value="Glutathione-S-Trfase_C_sf"/>
</dbReference>
<evidence type="ECO:0000313" key="10">
    <source>
        <dbReference type="RefSeq" id="XP_038978709.1"/>
    </source>
</evidence>
<dbReference type="Proteomes" id="UP000228380">
    <property type="component" value="Unplaced"/>
</dbReference>
<dbReference type="GO" id="GO:0006749">
    <property type="term" value="P:glutathione metabolic process"/>
    <property type="evidence" value="ECO:0007669"/>
    <property type="project" value="TreeGrafter"/>
</dbReference>
<dbReference type="InterPro" id="IPR034347">
    <property type="entry name" value="GST_Phi_C"/>
</dbReference>
<comment type="catalytic activity">
    <reaction evidence="4">
        <text>RX + glutathione = an S-substituted glutathione + a halide anion + H(+)</text>
        <dbReference type="Rhea" id="RHEA:16437"/>
        <dbReference type="ChEBI" id="CHEBI:15378"/>
        <dbReference type="ChEBI" id="CHEBI:16042"/>
        <dbReference type="ChEBI" id="CHEBI:17792"/>
        <dbReference type="ChEBI" id="CHEBI:57925"/>
        <dbReference type="ChEBI" id="CHEBI:90779"/>
        <dbReference type="EC" id="2.5.1.18"/>
    </reaction>
</comment>
<proteinExistence type="inferred from homology"/>
<reference evidence="9 10" key="1">
    <citation type="submission" date="2025-04" db="UniProtKB">
        <authorList>
            <consortium name="RefSeq"/>
        </authorList>
    </citation>
    <scope>IDENTIFICATION</scope>
    <source>
        <tissue evidence="9 10">Young leaves</tissue>
    </source>
</reference>
<comment type="similarity">
    <text evidence="1">Belongs to the GST superfamily. Phi family.</text>
</comment>
<dbReference type="GeneID" id="103723505"/>
<evidence type="ECO:0000259" key="7">
    <source>
        <dbReference type="PROSITE" id="PS50405"/>
    </source>
</evidence>
<evidence type="ECO:0000313" key="8">
    <source>
        <dbReference type="Proteomes" id="UP000228380"/>
    </source>
</evidence>
<feature type="coiled-coil region" evidence="5">
    <location>
        <begin position="152"/>
        <end position="186"/>
    </location>
</feature>
<gene>
    <name evidence="9" type="primary">LOC103723505</name>
    <name evidence="10" type="synonym">LOC103697722</name>
</gene>
<keyword evidence="3" id="KW-0808">Transferase</keyword>
<keyword evidence="5" id="KW-0175">Coiled coil</keyword>
<dbReference type="GO" id="GO:0005737">
    <property type="term" value="C:cytoplasm"/>
    <property type="evidence" value="ECO:0007669"/>
    <property type="project" value="TreeGrafter"/>
</dbReference>
<dbReference type="PANTHER" id="PTHR43900:SF79">
    <property type="entry name" value="GLUTATHIONE S-TRANSFERASE"/>
    <property type="match status" value="1"/>
</dbReference>
<feature type="domain" description="GST C-terminal" evidence="7">
    <location>
        <begin position="118"/>
        <end position="247"/>
    </location>
</feature>
<dbReference type="RefSeq" id="XP_038974729.1">
    <property type="nucleotide sequence ID" value="XM_039118801.1"/>
</dbReference>
<accession>A0A8B8ZTK5</accession>
<keyword evidence="8" id="KW-1185">Reference proteome</keyword>
<dbReference type="AlphaFoldDB" id="A0A8B8ZTK5"/>
<dbReference type="PROSITE" id="PS50405">
    <property type="entry name" value="GST_CTER"/>
    <property type="match status" value="1"/>
</dbReference>
<dbReference type="FunFam" id="1.20.1050.10:FF:000004">
    <property type="entry name" value="Glutathione S-transferase F2"/>
    <property type="match status" value="1"/>
</dbReference>
<organism evidence="8 9">
    <name type="scientific">Phoenix dactylifera</name>
    <name type="common">Date palm</name>
    <dbReference type="NCBI Taxonomy" id="42345"/>
    <lineage>
        <taxon>Eukaryota</taxon>
        <taxon>Viridiplantae</taxon>
        <taxon>Streptophyta</taxon>
        <taxon>Embryophyta</taxon>
        <taxon>Tracheophyta</taxon>
        <taxon>Spermatophyta</taxon>
        <taxon>Magnoliopsida</taxon>
        <taxon>Liliopsida</taxon>
        <taxon>Arecaceae</taxon>
        <taxon>Coryphoideae</taxon>
        <taxon>Phoeniceae</taxon>
        <taxon>Phoenix</taxon>
    </lineage>
</organism>
<dbReference type="KEGG" id="pda:103697722"/>